<evidence type="ECO:0000256" key="5">
    <source>
        <dbReference type="ARBA" id="ARBA00022603"/>
    </source>
</evidence>
<sequence length="152" mass="16842">LDLQARLIKALDLEPAHRVLEIGTGTGFTAAIMARLAGRVLSIERYRTLVELAQQRHQTLKIENIFIKHADGKLGLTHDGPFDRIVVWAAFESMPRQFVELLSSNGVMIAPIGPVDGKQVVSRLSKIGSRFEREDMMPARFLPLLDGIATAL</sequence>
<evidence type="ECO:0000256" key="3">
    <source>
        <dbReference type="ARBA" id="ARBA00011890"/>
    </source>
</evidence>
<feature type="non-terminal residue" evidence="8">
    <location>
        <position position="1"/>
    </location>
</feature>
<name>X1PS73_9ZZZZ</name>
<reference evidence="8" key="1">
    <citation type="journal article" date="2014" name="Front. Microbiol.">
        <title>High frequency of phylogenetically diverse reductive dehalogenase-homologous genes in deep subseafloor sedimentary metagenomes.</title>
        <authorList>
            <person name="Kawai M."/>
            <person name="Futagami T."/>
            <person name="Toyoda A."/>
            <person name="Takaki Y."/>
            <person name="Nishi S."/>
            <person name="Hori S."/>
            <person name="Arai W."/>
            <person name="Tsubouchi T."/>
            <person name="Morono Y."/>
            <person name="Uchiyama I."/>
            <person name="Ito T."/>
            <person name="Fujiyama A."/>
            <person name="Inagaki F."/>
            <person name="Takami H."/>
        </authorList>
    </citation>
    <scope>NUCLEOTIDE SEQUENCE</scope>
    <source>
        <strain evidence="8">Expedition CK06-06</strain>
    </source>
</reference>
<dbReference type="GO" id="GO:0005737">
    <property type="term" value="C:cytoplasm"/>
    <property type="evidence" value="ECO:0007669"/>
    <property type="project" value="UniProtKB-SubCell"/>
</dbReference>
<comment type="caution">
    <text evidence="8">The sequence shown here is derived from an EMBL/GenBank/DDBJ whole genome shotgun (WGS) entry which is preliminary data.</text>
</comment>
<dbReference type="InterPro" id="IPR000682">
    <property type="entry name" value="PCMT"/>
</dbReference>
<dbReference type="PANTHER" id="PTHR11579">
    <property type="entry name" value="PROTEIN-L-ISOASPARTATE O-METHYLTRANSFERASE"/>
    <property type="match status" value="1"/>
</dbReference>
<organism evidence="8">
    <name type="scientific">marine sediment metagenome</name>
    <dbReference type="NCBI Taxonomy" id="412755"/>
    <lineage>
        <taxon>unclassified sequences</taxon>
        <taxon>metagenomes</taxon>
        <taxon>ecological metagenomes</taxon>
    </lineage>
</organism>
<dbReference type="EC" id="2.1.1.77" evidence="3"/>
<dbReference type="GO" id="GO:0004719">
    <property type="term" value="F:protein-L-isoaspartate (D-aspartate) O-methyltransferase activity"/>
    <property type="evidence" value="ECO:0007669"/>
    <property type="project" value="UniProtKB-EC"/>
</dbReference>
<dbReference type="InterPro" id="IPR029063">
    <property type="entry name" value="SAM-dependent_MTases_sf"/>
</dbReference>
<evidence type="ECO:0000313" key="8">
    <source>
        <dbReference type="EMBL" id="GAI33724.1"/>
    </source>
</evidence>
<comment type="similarity">
    <text evidence="2">Belongs to the methyltransferase superfamily. L-isoaspartyl/D-aspartyl protein methyltransferase family.</text>
</comment>
<evidence type="ECO:0000256" key="6">
    <source>
        <dbReference type="ARBA" id="ARBA00022679"/>
    </source>
</evidence>
<evidence type="ECO:0000256" key="7">
    <source>
        <dbReference type="ARBA" id="ARBA00022691"/>
    </source>
</evidence>
<keyword evidence="6" id="KW-0808">Transferase</keyword>
<evidence type="ECO:0000256" key="2">
    <source>
        <dbReference type="ARBA" id="ARBA00005369"/>
    </source>
</evidence>
<evidence type="ECO:0000256" key="4">
    <source>
        <dbReference type="ARBA" id="ARBA00022490"/>
    </source>
</evidence>
<dbReference type="EMBL" id="BARV01031054">
    <property type="protein sequence ID" value="GAI33724.1"/>
    <property type="molecule type" value="Genomic_DNA"/>
</dbReference>
<evidence type="ECO:0000256" key="1">
    <source>
        <dbReference type="ARBA" id="ARBA00004496"/>
    </source>
</evidence>
<protein>
    <recommendedName>
        <fullName evidence="3">protein-L-isoaspartate(D-aspartate) O-methyltransferase</fullName>
        <ecNumber evidence="3">2.1.1.77</ecNumber>
    </recommendedName>
</protein>
<dbReference type="Gene3D" id="3.40.50.150">
    <property type="entry name" value="Vaccinia Virus protein VP39"/>
    <property type="match status" value="1"/>
</dbReference>
<keyword evidence="5" id="KW-0489">Methyltransferase</keyword>
<dbReference type="PANTHER" id="PTHR11579:SF0">
    <property type="entry name" value="PROTEIN-L-ISOASPARTATE(D-ASPARTATE) O-METHYLTRANSFERASE"/>
    <property type="match status" value="1"/>
</dbReference>
<dbReference type="SUPFAM" id="SSF53335">
    <property type="entry name" value="S-adenosyl-L-methionine-dependent methyltransferases"/>
    <property type="match status" value="1"/>
</dbReference>
<dbReference type="CDD" id="cd02440">
    <property type="entry name" value="AdoMet_MTases"/>
    <property type="match status" value="1"/>
</dbReference>
<dbReference type="GO" id="GO:0032259">
    <property type="term" value="P:methylation"/>
    <property type="evidence" value="ECO:0007669"/>
    <property type="project" value="UniProtKB-KW"/>
</dbReference>
<dbReference type="Pfam" id="PF01135">
    <property type="entry name" value="PCMT"/>
    <property type="match status" value="1"/>
</dbReference>
<accession>X1PS73</accession>
<gene>
    <name evidence="8" type="ORF">S06H3_49199</name>
</gene>
<proteinExistence type="inferred from homology"/>
<keyword evidence="7" id="KW-0949">S-adenosyl-L-methionine</keyword>
<dbReference type="AlphaFoldDB" id="X1PS73"/>
<keyword evidence="4" id="KW-0963">Cytoplasm</keyword>
<comment type="subcellular location">
    <subcellularLocation>
        <location evidence="1">Cytoplasm</location>
    </subcellularLocation>
</comment>
<dbReference type="PROSITE" id="PS01279">
    <property type="entry name" value="PCMT"/>
    <property type="match status" value="1"/>
</dbReference>